<dbReference type="PANTHER" id="PTHR43395:SF8">
    <property type="entry name" value="HISTIDINE KINASE"/>
    <property type="match status" value="1"/>
</dbReference>
<dbReference type="InterPro" id="IPR036061">
    <property type="entry name" value="CheW-like_dom_sf"/>
</dbReference>
<protein>
    <recommendedName>
        <fullName evidence="3">Chemotaxis protein CheA</fullName>
        <ecNumber evidence="2">2.7.13.3</ecNumber>
    </recommendedName>
</protein>
<feature type="modified residue" description="Phosphohistidine" evidence="9">
    <location>
        <position position="790"/>
    </location>
</feature>
<feature type="coiled-coil region" evidence="11">
    <location>
        <begin position="1175"/>
        <end position="1209"/>
    </location>
</feature>
<evidence type="ECO:0000313" key="17">
    <source>
        <dbReference type="Proteomes" id="UP000001625"/>
    </source>
</evidence>
<feature type="modified residue" description="Phosphohistidine" evidence="9">
    <location>
        <position position="1043"/>
    </location>
</feature>
<dbReference type="Gene3D" id="3.40.50.2300">
    <property type="match status" value="1"/>
</dbReference>
<dbReference type="InterPro" id="IPR004105">
    <property type="entry name" value="CheA-like_dim"/>
</dbReference>
<evidence type="ECO:0000256" key="2">
    <source>
        <dbReference type="ARBA" id="ARBA00012438"/>
    </source>
</evidence>
<keyword evidence="17" id="KW-1185">Reference proteome</keyword>
<dbReference type="Pfam" id="PF01584">
    <property type="entry name" value="CheW"/>
    <property type="match status" value="1"/>
</dbReference>
<dbReference type="eggNOG" id="COG0745">
    <property type="taxonomic scope" value="Bacteria"/>
</dbReference>
<keyword evidence="5" id="KW-0808">Transferase</keyword>
<evidence type="ECO:0000256" key="9">
    <source>
        <dbReference type="PROSITE-ProRule" id="PRU00110"/>
    </source>
</evidence>
<dbReference type="InterPro" id="IPR058661">
    <property type="entry name" value="FimL_2nd"/>
</dbReference>
<dbReference type="SUPFAM" id="SSF50341">
    <property type="entry name" value="CheW-like"/>
    <property type="match status" value="1"/>
</dbReference>
<dbReference type="CDD" id="cd17546">
    <property type="entry name" value="REC_hyHK_CKI1_RcsC-like"/>
    <property type="match status" value="1"/>
</dbReference>
<comment type="catalytic activity">
    <reaction evidence="1">
        <text>ATP + protein L-histidine = ADP + protein N-phospho-L-histidine.</text>
        <dbReference type="EC" id="2.7.13.3"/>
    </reaction>
</comment>
<dbReference type="Pfam" id="PF01627">
    <property type="entry name" value="Hpt"/>
    <property type="match status" value="4"/>
</dbReference>
<evidence type="ECO:0000259" key="15">
    <source>
        <dbReference type="PROSITE" id="PS50894"/>
    </source>
</evidence>
<evidence type="ECO:0000256" key="8">
    <source>
        <dbReference type="ARBA" id="ARBA00035100"/>
    </source>
</evidence>
<dbReference type="Proteomes" id="UP000001625">
    <property type="component" value="Chromosome"/>
</dbReference>
<dbReference type="InterPro" id="IPR004358">
    <property type="entry name" value="Sig_transdc_His_kin-like_C"/>
</dbReference>
<sequence>MQAQFNPLPLLSVKSGLDSSLANISRELENFFSSSGADQQALRHAREELHRIGGVLRMLSLTGLVVFCGELEKLMLELEQAQEVGASQRDAIRRALFGLTHYLDALADGASNATLRLFHEYQELLQARGMEMAFDVDLFFPSLQVELPEALLRQPQQQDAPARIKAARSQYQQALLKWLRQDDKAEALHVMTAAVNSVVTCVPQNQQRAFWWVASGLLDCLAYEGIPPELNVKKSLSRIDLKMKSLTDGSPFDEEVSISETLYLIARSHSVSDTVDEIKRVYALDVYLPEEQPMPPSETAALLENMRAELQVAQESWELCVTETAGACQKFAADMERVHALSEQLDRNTLQFLSKLIHTTAVQLEDAERAQRITMDMAMALLLLDGGIEHYQHLGSGFQEQARILSTRLQAAMMRMPEDENKLSSLISLYCQMEQQEVMVPLATEMQGNLQHIEQSLNAFFNNAAKRDELSQIGLLLSQVQGGLHILSLDVAVKLVGLLRQATERYVQGAIPPASEMRTVAAAVSALEEYVHGLVLGQRSDAAALNGVLQELTEMRAEPGYEEAPAKEEAVPAGVSIRTGGEDEELLEVFLEEAREVMETLRSNLEISRLHMDSREPLVTMRRGFHTLKGSGRMVGLTELGEVAWAVERAMNKWLQENKPATPVLLDMIGDAEVLFQHWVDMLSSGSTNATIDTSYLLLVADCIENGKEVPQTRTEPAMQEAVIETQQPEEAESEEERPVEIGSVSLSPALFNIATEEAAGHVHALHEQLAVLHETESHIVTYDFMRAAHTLAGVNRTMGLVQIAELAYALELWLEERIDKPYVVNEQQIALIDQVVQRLEEMCAVVRDQRQEPQPQPELIALLQEDKAIVATEAAPPELEAVPALEFEAPLALPEPEEVIEPVLPEAALDFAIPEEAVPEAAEAPQTLELPVPAAEPESVTAEGISETGLEIPSIPGLPEVAEARGPEAAQESPVATTDEEEPVLPLPQREREVHDEVDEQLLPIFLEEAHELYPQIGRTLRAWREQPGDVQSGRNLQRSLHTLKGSARMAGAMRLGELTHRVEDRVDKAIASGELNAELWNELDNYLDRIGNAIEQLQQPQQPQAAPEQPVVASEVQQQHPEAARTAPVQALEVGAERAMQAALLRVRSDTVDRLVNEAGEVSVARSRAEMELSALKNSVLDLTDSVNRLRKQLREIEIQAEGQMQARISVSGESAEKFDPLEFDRFTRFQEVTRFMNESVHDVQTVQQALLKNLAETEAALTAQAHLNRDLQQGLMAIRMVPFASISERLYRIVRQTGKELGKRANLELSGTEVELDRSVLEKMTAPFEHLLRNAVAHGLETPEQRELAGKEAIGEIRLSLRQESNEVVFEFSDDGAGLDLARVRQKAVETGVVHEGEEISDESAMQLIFTPGLSTAQEVTEISGRGVGLDVVRSEITALGGRIDVASELGHGLRFTIHLPLTLAVTKTLLVRAGSQTYALPSTMIENVQQLKPAALDAVYSQQYVDWQGSRYPLYSLARMLGDDEAEIENQPHNPVLLLRAGDKRVALHVDELLGNQEVVVKNIGPQLARLPGIAGATVSANGTVILILNPIAFTQRIVVTRKIAKAAAEAVHKAPVVMVVDDSLTVRKITSRLLARSGYQVVTAKDGVDALEQLVDVLPDVMLLDVEMPRMDGFELTKRLRQDARTQDLPIIMITSRTADKHRRYALELGVNEYMGKPYQEEELLDNISRFVKT</sequence>
<dbReference type="Gene3D" id="3.30.565.10">
    <property type="entry name" value="Histidine kinase-like ATPase, C-terminal domain"/>
    <property type="match status" value="1"/>
</dbReference>
<evidence type="ECO:0000259" key="12">
    <source>
        <dbReference type="PROSITE" id="PS50109"/>
    </source>
</evidence>
<dbReference type="InterPro" id="IPR001789">
    <property type="entry name" value="Sig_transdc_resp-reg_receiver"/>
</dbReference>
<dbReference type="Pfam" id="PF02518">
    <property type="entry name" value="HATPase_c"/>
    <property type="match status" value="1"/>
</dbReference>
<dbReference type="InterPro" id="IPR036641">
    <property type="entry name" value="HPT_dom_sf"/>
</dbReference>
<reference evidence="16 17" key="1">
    <citation type="submission" date="2010-03" db="EMBL/GenBank/DDBJ databases">
        <title>Complete sequence of Sideroxydans lithotrophicus ES-1.</title>
        <authorList>
            <consortium name="US DOE Joint Genome Institute"/>
            <person name="Lucas S."/>
            <person name="Copeland A."/>
            <person name="Lapidus A."/>
            <person name="Cheng J.-F."/>
            <person name="Bruce D."/>
            <person name="Goodwin L."/>
            <person name="Pitluck S."/>
            <person name="Munk A.C."/>
            <person name="Detter J.C."/>
            <person name="Han C."/>
            <person name="Tapia R."/>
            <person name="Larimer F."/>
            <person name="Land M."/>
            <person name="Hauser L."/>
            <person name="Kyrpides N."/>
            <person name="Ivanova N."/>
            <person name="Emerson D."/>
            <person name="Woyke T."/>
        </authorList>
    </citation>
    <scope>NUCLEOTIDE SEQUENCE [LARGE SCALE GENOMIC DNA]</scope>
    <source>
        <strain evidence="16 17">ES-1</strain>
    </source>
</reference>
<dbReference type="Gene3D" id="1.20.120.160">
    <property type="entry name" value="HPT domain"/>
    <property type="match status" value="3"/>
</dbReference>
<keyword evidence="7" id="KW-0902">Two-component regulatory system</keyword>
<dbReference type="GO" id="GO:0005737">
    <property type="term" value="C:cytoplasm"/>
    <property type="evidence" value="ECO:0007669"/>
    <property type="project" value="InterPro"/>
</dbReference>
<feature type="domain" description="Histidine kinase" evidence="12">
    <location>
        <begin position="1253"/>
        <end position="1467"/>
    </location>
</feature>
<evidence type="ECO:0000313" key="16">
    <source>
        <dbReference type="EMBL" id="ADE13161.1"/>
    </source>
</evidence>
<dbReference type="SMART" id="SM00073">
    <property type="entry name" value="HPT"/>
    <property type="match status" value="3"/>
</dbReference>
<feature type="domain" description="Response regulatory" evidence="13">
    <location>
        <begin position="1621"/>
        <end position="1737"/>
    </location>
</feature>
<dbReference type="PROSITE" id="PS50851">
    <property type="entry name" value="CHEW"/>
    <property type="match status" value="1"/>
</dbReference>
<dbReference type="SMART" id="SM01231">
    <property type="entry name" value="H-kinase_dim"/>
    <property type="match status" value="1"/>
</dbReference>
<dbReference type="KEGG" id="slt:Slit_2936"/>
<evidence type="ECO:0000256" key="5">
    <source>
        <dbReference type="ARBA" id="ARBA00022679"/>
    </source>
</evidence>
<feature type="modified residue" description="4-aspartylphosphate" evidence="10">
    <location>
        <position position="1670"/>
    </location>
</feature>
<dbReference type="InterPro" id="IPR005467">
    <property type="entry name" value="His_kinase_dom"/>
</dbReference>
<feature type="domain" description="HPt" evidence="15">
    <location>
        <begin position="996"/>
        <end position="1106"/>
    </location>
</feature>
<dbReference type="PRINTS" id="PR00344">
    <property type="entry name" value="BCTRLSENSOR"/>
</dbReference>
<dbReference type="RefSeq" id="WP_013031057.1">
    <property type="nucleotide sequence ID" value="NC_013959.1"/>
</dbReference>
<evidence type="ECO:0000256" key="7">
    <source>
        <dbReference type="ARBA" id="ARBA00023012"/>
    </source>
</evidence>
<proteinExistence type="predicted"/>
<dbReference type="PROSITE" id="PS50894">
    <property type="entry name" value="HPT"/>
    <property type="match status" value="3"/>
</dbReference>
<dbReference type="eggNOG" id="COG0643">
    <property type="taxonomic scope" value="Bacteria"/>
</dbReference>
<dbReference type="FunFam" id="3.30.565.10:FF:000016">
    <property type="entry name" value="Chemotaxis protein CheA, putative"/>
    <property type="match status" value="1"/>
</dbReference>
<feature type="domain" description="HPt" evidence="15">
    <location>
        <begin position="579"/>
        <end position="686"/>
    </location>
</feature>
<comment type="function">
    <text evidence="8">Involved in the transmission of sensory signals from the chemoreceptors to the flagellar motors. CheA is autophosphorylated; it can transfer its phosphate group to either CheB or CheY.</text>
</comment>
<dbReference type="InterPro" id="IPR036890">
    <property type="entry name" value="HATPase_C_sf"/>
</dbReference>
<evidence type="ECO:0000256" key="4">
    <source>
        <dbReference type="ARBA" id="ARBA00022553"/>
    </source>
</evidence>
<dbReference type="Pfam" id="PF00072">
    <property type="entry name" value="Response_reg"/>
    <property type="match status" value="1"/>
</dbReference>
<dbReference type="InterPro" id="IPR003594">
    <property type="entry name" value="HATPase_dom"/>
</dbReference>
<evidence type="ECO:0000256" key="11">
    <source>
        <dbReference type="SAM" id="Coils"/>
    </source>
</evidence>
<dbReference type="HOGENOM" id="CLU_000650_0_1_4"/>
<dbReference type="Pfam" id="PF26379">
    <property type="entry name" value="FimL_2nd"/>
    <property type="match status" value="1"/>
</dbReference>
<evidence type="ECO:0000259" key="13">
    <source>
        <dbReference type="PROSITE" id="PS50110"/>
    </source>
</evidence>
<evidence type="ECO:0000259" key="14">
    <source>
        <dbReference type="PROSITE" id="PS50851"/>
    </source>
</evidence>
<keyword evidence="11" id="KW-0175">Coiled coil</keyword>
<keyword evidence="4 10" id="KW-0597">Phosphoprotein</keyword>
<name>D5CQE0_SIDLE</name>
<dbReference type="CDD" id="cd00088">
    <property type="entry name" value="HPT"/>
    <property type="match status" value="3"/>
</dbReference>
<gene>
    <name evidence="16" type="ordered locus">Slit_2936</name>
</gene>
<dbReference type="PANTHER" id="PTHR43395">
    <property type="entry name" value="SENSOR HISTIDINE KINASE CHEA"/>
    <property type="match status" value="1"/>
</dbReference>
<feature type="modified residue" description="Phosphohistidine" evidence="9">
    <location>
        <position position="626"/>
    </location>
</feature>
<dbReference type="PROSITE" id="PS50110">
    <property type="entry name" value="RESPONSE_REGULATORY"/>
    <property type="match status" value="1"/>
</dbReference>
<dbReference type="InterPro" id="IPR051315">
    <property type="entry name" value="Bact_Chemotaxis_CheA"/>
</dbReference>
<dbReference type="SUPFAM" id="SSF52172">
    <property type="entry name" value="CheY-like"/>
    <property type="match status" value="1"/>
</dbReference>
<dbReference type="EC" id="2.7.13.3" evidence="2"/>
<dbReference type="SUPFAM" id="SSF47226">
    <property type="entry name" value="Histidine-containing phosphotransfer domain, HPT domain"/>
    <property type="match status" value="5"/>
</dbReference>
<dbReference type="InterPro" id="IPR008207">
    <property type="entry name" value="Sig_transdc_His_kin_Hpt_dom"/>
</dbReference>
<dbReference type="Gene3D" id="2.30.30.40">
    <property type="entry name" value="SH3 Domains"/>
    <property type="match status" value="1"/>
</dbReference>
<dbReference type="GO" id="GO:0000155">
    <property type="term" value="F:phosphorelay sensor kinase activity"/>
    <property type="evidence" value="ECO:0007669"/>
    <property type="project" value="InterPro"/>
</dbReference>
<feature type="domain" description="CheW-like" evidence="14">
    <location>
        <begin position="1469"/>
        <end position="1604"/>
    </location>
</feature>
<dbReference type="STRING" id="580332.Slit_2936"/>
<keyword evidence="6 16" id="KW-0418">Kinase</keyword>
<organism evidence="16 17">
    <name type="scientific">Sideroxydans lithotrophicus (strain ES-1)</name>
    <dbReference type="NCBI Taxonomy" id="580332"/>
    <lineage>
        <taxon>Bacteria</taxon>
        <taxon>Pseudomonadati</taxon>
        <taxon>Pseudomonadota</taxon>
        <taxon>Betaproteobacteria</taxon>
        <taxon>Nitrosomonadales</taxon>
        <taxon>Gallionellaceae</taxon>
        <taxon>Sideroxydans</taxon>
    </lineage>
</organism>
<dbReference type="GO" id="GO:0006935">
    <property type="term" value="P:chemotaxis"/>
    <property type="evidence" value="ECO:0007669"/>
    <property type="project" value="InterPro"/>
</dbReference>
<evidence type="ECO:0000256" key="10">
    <source>
        <dbReference type="PROSITE-ProRule" id="PRU00169"/>
    </source>
</evidence>
<evidence type="ECO:0000256" key="1">
    <source>
        <dbReference type="ARBA" id="ARBA00000085"/>
    </source>
</evidence>
<dbReference type="OrthoDB" id="9803176at2"/>
<evidence type="ECO:0000256" key="6">
    <source>
        <dbReference type="ARBA" id="ARBA00022777"/>
    </source>
</evidence>
<accession>D5CQE0</accession>
<feature type="domain" description="HPt" evidence="15">
    <location>
        <begin position="744"/>
        <end position="850"/>
    </location>
</feature>
<dbReference type="EMBL" id="CP001965">
    <property type="protein sequence ID" value="ADE13161.1"/>
    <property type="molecule type" value="Genomic_DNA"/>
</dbReference>
<dbReference type="SMART" id="SM00387">
    <property type="entry name" value="HATPase_c"/>
    <property type="match status" value="1"/>
</dbReference>
<dbReference type="InterPro" id="IPR002545">
    <property type="entry name" value="CheW-lke_dom"/>
</dbReference>
<dbReference type="InterPro" id="IPR011006">
    <property type="entry name" value="CheY-like_superfamily"/>
</dbReference>
<dbReference type="PROSITE" id="PS50109">
    <property type="entry name" value="HIS_KIN"/>
    <property type="match status" value="1"/>
</dbReference>
<evidence type="ECO:0000256" key="3">
    <source>
        <dbReference type="ARBA" id="ARBA00021495"/>
    </source>
</evidence>
<dbReference type="eggNOG" id="COG2198">
    <property type="taxonomic scope" value="Bacteria"/>
</dbReference>
<dbReference type="SMART" id="SM00260">
    <property type="entry name" value="CheW"/>
    <property type="match status" value="1"/>
</dbReference>
<dbReference type="SMART" id="SM00448">
    <property type="entry name" value="REC"/>
    <property type="match status" value="1"/>
</dbReference>
<dbReference type="SUPFAM" id="SSF55874">
    <property type="entry name" value="ATPase domain of HSP90 chaperone/DNA topoisomerase II/histidine kinase"/>
    <property type="match status" value="1"/>
</dbReference>